<dbReference type="Proteomes" id="UP000278627">
    <property type="component" value="Unassembled WGS sequence"/>
</dbReference>
<sequence>MGTTPFRYRHPSIHPTPPTQTRYQRESKERGRGEGAHTTRGGGKLCPTHPPYKCTHTHTHGYGHGHAIHVPRYHPFVHFSKGRSQLNQTVTISPKAVKTICLSNLSRTVHHWNMTSFYPLSSPPVSFLSLPLLLLYYSIFPLFHHLLAAPSSSFFLLAFEAI</sequence>
<keyword evidence="2" id="KW-1133">Transmembrane helix</keyword>
<evidence type="ECO:0000313" key="4">
    <source>
        <dbReference type="Proteomes" id="UP000278627"/>
    </source>
</evidence>
<protein>
    <submittedName>
        <fullName evidence="3 5">Uncharacterized protein</fullName>
    </submittedName>
</protein>
<proteinExistence type="predicted"/>
<evidence type="ECO:0000256" key="1">
    <source>
        <dbReference type="SAM" id="MobiDB-lite"/>
    </source>
</evidence>
<keyword evidence="2" id="KW-0472">Membrane</keyword>
<evidence type="ECO:0000313" key="3">
    <source>
        <dbReference type="EMBL" id="VDN89761.1"/>
    </source>
</evidence>
<dbReference type="AlphaFoldDB" id="A0A0N4TJW9"/>
<gene>
    <name evidence="3" type="ORF">BPAG_LOCUS8575</name>
</gene>
<accession>A0A0N4TJW9</accession>
<evidence type="ECO:0000256" key="2">
    <source>
        <dbReference type="SAM" id="Phobius"/>
    </source>
</evidence>
<reference evidence="3 4" key="2">
    <citation type="submission" date="2018-11" db="EMBL/GenBank/DDBJ databases">
        <authorList>
            <consortium name="Pathogen Informatics"/>
        </authorList>
    </citation>
    <scope>NUCLEOTIDE SEQUENCE [LARGE SCALE GENOMIC DNA]</scope>
</reference>
<keyword evidence="4" id="KW-1185">Reference proteome</keyword>
<dbReference type="EMBL" id="UZAD01013136">
    <property type="protein sequence ID" value="VDN89761.1"/>
    <property type="molecule type" value="Genomic_DNA"/>
</dbReference>
<keyword evidence="2" id="KW-0812">Transmembrane</keyword>
<feature type="transmembrane region" description="Helical" evidence="2">
    <location>
        <begin position="117"/>
        <end position="136"/>
    </location>
</feature>
<feature type="compositionally biased region" description="Basic and acidic residues" evidence="1">
    <location>
        <begin position="23"/>
        <end position="37"/>
    </location>
</feature>
<name>A0A0N4TJW9_BRUPA</name>
<organism evidence="5">
    <name type="scientific">Brugia pahangi</name>
    <name type="common">Filarial nematode worm</name>
    <dbReference type="NCBI Taxonomy" id="6280"/>
    <lineage>
        <taxon>Eukaryota</taxon>
        <taxon>Metazoa</taxon>
        <taxon>Ecdysozoa</taxon>
        <taxon>Nematoda</taxon>
        <taxon>Chromadorea</taxon>
        <taxon>Rhabditida</taxon>
        <taxon>Spirurina</taxon>
        <taxon>Spiruromorpha</taxon>
        <taxon>Filarioidea</taxon>
        <taxon>Onchocercidae</taxon>
        <taxon>Brugia</taxon>
    </lineage>
</organism>
<reference evidence="5" key="1">
    <citation type="submission" date="2017-02" db="UniProtKB">
        <authorList>
            <consortium name="WormBaseParasite"/>
        </authorList>
    </citation>
    <scope>IDENTIFICATION</scope>
</reference>
<dbReference type="WBParaSite" id="BPAG_0000861301-mRNA-1">
    <property type="protein sequence ID" value="BPAG_0000861301-mRNA-1"/>
    <property type="gene ID" value="BPAG_0000861301"/>
</dbReference>
<evidence type="ECO:0000313" key="5">
    <source>
        <dbReference type="WBParaSite" id="BPAG_0000861301-mRNA-1"/>
    </source>
</evidence>
<feature type="region of interest" description="Disordered" evidence="1">
    <location>
        <begin position="1"/>
        <end position="44"/>
    </location>
</feature>